<evidence type="ECO:0000256" key="4">
    <source>
        <dbReference type="ARBA" id="ARBA00022679"/>
    </source>
</evidence>
<dbReference type="EMBL" id="DVIT01000012">
    <property type="protein sequence ID" value="HIS46449.1"/>
    <property type="molecule type" value="Genomic_DNA"/>
</dbReference>
<dbReference type="InterPro" id="IPR004552">
    <property type="entry name" value="AGP_acyltrans"/>
</dbReference>
<dbReference type="CDD" id="cd07989">
    <property type="entry name" value="LPLAT_AGPAT-like"/>
    <property type="match status" value="1"/>
</dbReference>
<accession>A0A9D1F395</accession>
<comment type="catalytic activity">
    <reaction evidence="7">
        <text>a 1-acyl-sn-glycero-3-phosphate + an acyl-CoA = a 1,2-diacyl-sn-glycero-3-phosphate + CoA</text>
        <dbReference type="Rhea" id="RHEA:19709"/>
        <dbReference type="ChEBI" id="CHEBI:57287"/>
        <dbReference type="ChEBI" id="CHEBI:57970"/>
        <dbReference type="ChEBI" id="CHEBI:58342"/>
        <dbReference type="ChEBI" id="CHEBI:58608"/>
        <dbReference type="EC" id="2.3.1.51"/>
    </reaction>
</comment>
<evidence type="ECO:0000259" key="8">
    <source>
        <dbReference type="SMART" id="SM00563"/>
    </source>
</evidence>
<keyword evidence="7" id="KW-0594">Phospholipid biosynthesis</keyword>
<keyword evidence="7" id="KW-1208">Phospholipid metabolism</keyword>
<reference evidence="9" key="2">
    <citation type="journal article" date="2021" name="PeerJ">
        <title>Extensive microbial diversity within the chicken gut microbiome revealed by metagenomics and culture.</title>
        <authorList>
            <person name="Gilroy R."/>
            <person name="Ravi A."/>
            <person name="Getino M."/>
            <person name="Pursley I."/>
            <person name="Horton D.L."/>
            <person name="Alikhan N.F."/>
            <person name="Baker D."/>
            <person name="Gharbi K."/>
            <person name="Hall N."/>
            <person name="Watson M."/>
            <person name="Adriaenssens E.M."/>
            <person name="Foster-Nyarko E."/>
            <person name="Jarju S."/>
            <person name="Secka A."/>
            <person name="Antonio M."/>
            <person name="Oren A."/>
            <person name="Chaudhuri R.R."/>
            <person name="La Ragione R."/>
            <person name="Hildebrand F."/>
            <person name="Pallen M.J."/>
        </authorList>
    </citation>
    <scope>NUCLEOTIDE SEQUENCE</scope>
    <source>
        <strain evidence="9">CHK178-757</strain>
    </source>
</reference>
<dbReference type="SMART" id="SM00563">
    <property type="entry name" value="PlsC"/>
    <property type="match status" value="1"/>
</dbReference>
<dbReference type="NCBIfam" id="TIGR00530">
    <property type="entry name" value="AGP_acyltrn"/>
    <property type="match status" value="1"/>
</dbReference>
<keyword evidence="4 7" id="KW-0808">Transferase</keyword>
<dbReference type="Pfam" id="PF01553">
    <property type="entry name" value="Acyltransferase"/>
    <property type="match status" value="1"/>
</dbReference>
<comment type="caution">
    <text evidence="9">The sequence shown here is derived from an EMBL/GenBank/DDBJ whole genome shotgun (WGS) entry which is preliminary data.</text>
</comment>
<dbReference type="SUPFAM" id="SSF69593">
    <property type="entry name" value="Glycerol-3-phosphate (1)-acyltransferase"/>
    <property type="match status" value="1"/>
</dbReference>
<evidence type="ECO:0000256" key="5">
    <source>
        <dbReference type="ARBA" id="ARBA00023098"/>
    </source>
</evidence>
<dbReference type="GO" id="GO:0003841">
    <property type="term" value="F:1-acylglycerol-3-phosphate O-acyltransferase activity"/>
    <property type="evidence" value="ECO:0007669"/>
    <property type="project" value="UniProtKB-UniRule"/>
</dbReference>
<sequence>MIRLILIALFLLIYFIFSIPMFLIETIIGCINKNAKIKSSQWLVCQLGFKPILFLSGVRLTVKGLENVPADTPVLYVGNHRSYFDIIIGYTLAKNNTGFIAKKEMEKIPFISVWMKFINCQFLDRDDIKEGLKMVLRCIDLIKDGTSIWIFPEGTRSPGNEMLPFKEGSFKIAEKTGCPIVPVSINNTESIFESHIPWVKGSHVVFEFGKPVDVKAMSREERKHLGAHIQSIIRETVEKNSSIV</sequence>
<comment type="pathway">
    <text evidence="1">Lipid metabolism.</text>
</comment>
<keyword evidence="6 7" id="KW-0012">Acyltransferase</keyword>
<dbReference type="GO" id="GO:0006654">
    <property type="term" value="P:phosphatidic acid biosynthetic process"/>
    <property type="evidence" value="ECO:0007669"/>
    <property type="project" value="TreeGrafter"/>
</dbReference>
<dbReference type="PANTHER" id="PTHR10434">
    <property type="entry name" value="1-ACYL-SN-GLYCEROL-3-PHOSPHATE ACYLTRANSFERASE"/>
    <property type="match status" value="1"/>
</dbReference>
<feature type="domain" description="Phospholipid/glycerol acyltransferase" evidence="8">
    <location>
        <begin position="74"/>
        <end position="188"/>
    </location>
</feature>
<dbReference type="InterPro" id="IPR002123">
    <property type="entry name" value="Plipid/glycerol_acylTrfase"/>
</dbReference>
<reference evidence="9" key="1">
    <citation type="submission" date="2020-10" db="EMBL/GenBank/DDBJ databases">
        <authorList>
            <person name="Gilroy R."/>
        </authorList>
    </citation>
    <scope>NUCLEOTIDE SEQUENCE</scope>
    <source>
        <strain evidence="9">CHK178-757</strain>
    </source>
</reference>
<dbReference type="PANTHER" id="PTHR10434:SF64">
    <property type="entry name" value="1-ACYL-SN-GLYCEROL-3-PHOSPHATE ACYLTRANSFERASE-RELATED"/>
    <property type="match status" value="1"/>
</dbReference>
<proteinExistence type="inferred from homology"/>
<dbReference type="Proteomes" id="UP000823927">
    <property type="component" value="Unassembled WGS sequence"/>
</dbReference>
<evidence type="ECO:0000256" key="3">
    <source>
        <dbReference type="ARBA" id="ARBA00022516"/>
    </source>
</evidence>
<evidence type="ECO:0000256" key="2">
    <source>
        <dbReference type="ARBA" id="ARBA00008655"/>
    </source>
</evidence>
<keyword evidence="5 7" id="KW-0443">Lipid metabolism</keyword>
<comment type="domain">
    <text evidence="7">The HXXXXD motif is essential for acyltransferase activity and may constitute the binding site for the phosphate moiety of the glycerol-3-phosphate.</text>
</comment>
<dbReference type="GO" id="GO:0016020">
    <property type="term" value="C:membrane"/>
    <property type="evidence" value="ECO:0007669"/>
    <property type="project" value="InterPro"/>
</dbReference>
<dbReference type="EC" id="2.3.1.51" evidence="7"/>
<keyword evidence="3 7" id="KW-0444">Lipid biosynthesis</keyword>
<dbReference type="AlphaFoldDB" id="A0A9D1F395"/>
<protein>
    <recommendedName>
        <fullName evidence="7">1-acyl-sn-glycerol-3-phosphate acyltransferase</fullName>
        <ecNumber evidence="7">2.3.1.51</ecNumber>
    </recommendedName>
</protein>
<evidence type="ECO:0000256" key="6">
    <source>
        <dbReference type="ARBA" id="ARBA00023315"/>
    </source>
</evidence>
<gene>
    <name evidence="9" type="ORF">IAB46_02640</name>
</gene>
<comment type="similarity">
    <text evidence="2 7">Belongs to the 1-acyl-sn-glycerol-3-phosphate acyltransferase family.</text>
</comment>
<evidence type="ECO:0000256" key="7">
    <source>
        <dbReference type="RuleBase" id="RU361267"/>
    </source>
</evidence>
<organism evidence="9 10">
    <name type="scientific">Candidatus Scybalocola faecigallinarum</name>
    <dbReference type="NCBI Taxonomy" id="2840941"/>
    <lineage>
        <taxon>Bacteria</taxon>
        <taxon>Bacillati</taxon>
        <taxon>Bacillota</taxon>
        <taxon>Clostridia</taxon>
        <taxon>Lachnospirales</taxon>
        <taxon>Lachnospiraceae</taxon>
        <taxon>Lachnospiraceae incertae sedis</taxon>
        <taxon>Candidatus Scybalocola (ex Gilroy et al. 2021)</taxon>
    </lineage>
</organism>
<evidence type="ECO:0000256" key="1">
    <source>
        <dbReference type="ARBA" id="ARBA00005189"/>
    </source>
</evidence>
<evidence type="ECO:0000313" key="9">
    <source>
        <dbReference type="EMBL" id="HIS46449.1"/>
    </source>
</evidence>
<evidence type="ECO:0000313" key="10">
    <source>
        <dbReference type="Proteomes" id="UP000823927"/>
    </source>
</evidence>
<name>A0A9D1F395_9FIRM</name>